<dbReference type="RefSeq" id="WP_274151671.1">
    <property type="nucleotide sequence ID" value="NZ_CP117811.1"/>
</dbReference>
<name>A0ABY7VVV2_9BACT</name>
<organism evidence="1 2">
    <name type="scientific">Lentisphaera profundi</name>
    <dbReference type="NCBI Taxonomy" id="1658616"/>
    <lineage>
        <taxon>Bacteria</taxon>
        <taxon>Pseudomonadati</taxon>
        <taxon>Lentisphaerota</taxon>
        <taxon>Lentisphaeria</taxon>
        <taxon>Lentisphaerales</taxon>
        <taxon>Lentisphaeraceae</taxon>
        <taxon>Lentisphaera</taxon>
    </lineage>
</organism>
<gene>
    <name evidence="1" type="ORF">PQO03_05190</name>
</gene>
<evidence type="ECO:0000313" key="2">
    <source>
        <dbReference type="Proteomes" id="UP001214250"/>
    </source>
</evidence>
<dbReference type="Proteomes" id="UP001214250">
    <property type="component" value="Chromosome 1"/>
</dbReference>
<proteinExistence type="predicted"/>
<accession>A0ABY7VVV2</accession>
<dbReference type="SUPFAM" id="SSF55486">
    <property type="entry name" value="Metalloproteases ('zincins'), catalytic domain"/>
    <property type="match status" value="1"/>
</dbReference>
<evidence type="ECO:0008006" key="3">
    <source>
        <dbReference type="Google" id="ProtNLM"/>
    </source>
</evidence>
<reference evidence="1 2" key="1">
    <citation type="submission" date="2023-02" db="EMBL/GenBank/DDBJ databases">
        <title>Genome sequence of Lentisphaera profundi SAORIC-696.</title>
        <authorList>
            <person name="Kim e."/>
            <person name="Cho J.-C."/>
            <person name="Choi A."/>
            <person name="Kang I."/>
        </authorList>
    </citation>
    <scope>NUCLEOTIDE SEQUENCE [LARGE SCALE GENOMIC DNA]</scope>
    <source>
        <strain evidence="1 2">SAORIC-696</strain>
    </source>
</reference>
<dbReference type="Gene3D" id="3.40.390.10">
    <property type="entry name" value="Collagenase (Catalytic Domain)"/>
    <property type="match status" value="1"/>
</dbReference>
<sequence>MRKSSIILMIFFISQLNLFAADYRKEKILSWEVYLQKTDDETKKVTIKKAFEQLKIDLAQIEKLVPKKHLGKLKKVKIWISFNSQPGAAYHPSERWLRENGRYPKMAKAIEIQNAQNYIDWLQYQPMIILHELSHAYHHQVLSYNHKGILSAYNNAKNTGIYDSVNYISGGKKRAYAMNNEKEYFAELTEAYFGKNDFFPFIKSELKKHDPKGYALIHKIWN</sequence>
<protein>
    <recommendedName>
        <fullName evidence="3">Metallopeptidase</fullName>
    </recommendedName>
</protein>
<evidence type="ECO:0000313" key="1">
    <source>
        <dbReference type="EMBL" id="WDE97345.1"/>
    </source>
</evidence>
<dbReference type="EMBL" id="CP117811">
    <property type="protein sequence ID" value="WDE97345.1"/>
    <property type="molecule type" value="Genomic_DNA"/>
</dbReference>
<keyword evidence="2" id="KW-1185">Reference proteome</keyword>
<dbReference type="InterPro" id="IPR024079">
    <property type="entry name" value="MetalloPept_cat_dom_sf"/>
</dbReference>